<keyword evidence="6" id="KW-1185">Reference proteome</keyword>
<feature type="compositionally biased region" description="Basic residues" evidence="2">
    <location>
        <begin position="1005"/>
        <end position="1016"/>
    </location>
</feature>
<feature type="compositionally biased region" description="Low complexity" evidence="2">
    <location>
        <begin position="712"/>
        <end position="726"/>
    </location>
</feature>
<evidence type="ECO:0000256" key="2">
    <source>
        <dbReference type="SAM" id="MobiDB-lite"/>
    </source>
</evidence>
<protein>
    <recommendedName>
        <fullName evidence="7">Stress-activated map kinase-interacting protein</fullName>
    </recommendedName>
</protein>
<dbReference type="GO" id="GO:0005886">
    <property type="term" value="C:plasma membrane"/>
    <property type="evidence" value="ECO:0007669"/>
    <property type="project" value="TreeGrafter"/>
</dbReference>
<dbReference type="GO" id="GO:0005737">
    <property type="term" value="C:cytoplasm"/>
    <property type="evidence" value="ECO:0007669"/>
    <property type="project" value="TreeGrafter"/>
</dbReference>
<dbReference type="InterPro" id="IPR011993">
    <property type="entry name" value="PH-like_dom_sf"/>
</dbReference>
<feature type="compositionally biased region" description="Polar residues" evidence="2">
    <location>
        <begin position="233"/>
        <end position="259"/>
    </location>
</feature>
<feature type="region of interest" description="Disordered" evidence="2">
    <location>
        <begin position="996"/>
        <end position="1016"/>
    </location>
</feature>
<comment type="caution">
    <text evidence="5">The sequence shown here is derived from an EMBL/GenBank/DDBJ whole genome shotgun (WGS) entry which is preliminary data.</text>
</comment>
<dbReference type="Gene3D" id="2.30.29.30">
    <property type="entry name" value="Pleckstrin-homology domain (PH domain)/Phosphotyrosine-binding domain (PTB)"/>
    <property type="match status" value="1"/>
</dbReference>
<dbReference type="PANTHER" id="PTHR13335:SF1">
    <property type="entry name" value="TARGET OF RAPAMYCIN COMPLEX 2 SUBUNIT MAPKAP1"/>
    <property type="match status" value="1"/>
</dbReference>
<gene>
    <name evidence="5" type="ORF">NliqN6_0455</name>
</gene>
<reference evidence="5" key="1">
    <citation type="submission" date="2020-07" db="EMBL/GenBank/DDBJ databases">
        <title>Draft Genome Sequence of a Deep-Sea Yeast, Naganishia (Cryptococcus) liquefaciens strain N6.</title>
        <authorList>
            <person name="Han Y.W."/>
            <person name="Kajitani R."/>
            <person name="Morimoto H."/>
            <person name="Parhat M."/>
            <person name="Tsubouchi H."/>
            <person name="Bakenova O."/>
            <person name="Ogata M."/>
            <person name="Argunhan B."/>
            <person name="Aoki R."/>
            <person name="Kajiwara S."/>
            <person name="Itoh T."/>
            <person name="Iwasaki H."/>
        </authorList>
    </citation>
    <scope>NUCLEOTIDE SEQUENCE</scope>
    <source>
        <strain evidence="5">N6</strain>
    </source>
</reference>
<dbReference type="GO" id="GO:0031932">
    <property type="term" value="C:TORC2 complex"/>
    <property type="evidence" value="ECO:0007669"/>
    <property type="project" value="InterPro"/>
</dbReference>
<feature type="domain" description="CRIM" evidence="3">
    <location>
        <begin position="556"/>
        <end position="693"/>
    </location>
</feature>
<feature type="region of interest" description="Disordered" evidence="2">
    <location>
        <begin position="233"/>
        <end position="388"/>
    </location>
</feature>
<dbReference type="Pfam" id="PF16978">
    <property type="entry name" value="CRIM"/>
    <property type="match status" value="1"/>
</dbReference>
<dbReference type="InterPro" id="IPR031567">
    <property type="entry name" value="CRIM_dom"/>
</dbReference>
<feature type="region of interest" description="Disordered" evidence="2">
    <location>
        <begin position="706"/>
        <end position="742"/>
    </location>
</feature>
<evidence type="ECO:0000313" key="6">
    <source>
        <dbReference type="Proteomes" id="UP000620104"/>
    </source>
</evidence>
<feature type="compositionally biased region" description="Polar residues" evidence="2">
    <location>
        <begin position="447"/>
        <end position="460"/>
    </location>
</feature>
<proteinExistence type="inferred from homology"/>
<dbReference type="EMBL" id="BLZA01000005">
    <property type="protein sequence ID" value="GHJ84053.1"/>
    <property type="molecule type" value="Genomic_DNA"/>
</dbReference>
<feature type="region of interest" description="Disordered" evidence="2">
    <location>
        <begin position="403"/>
        <end position="460"/>
    </location>
</feature>
<dbReference type="Pfam" id="PF16979">
    <property type="entry name" value="SIN1_PH"/>
    <property type="match status" value="1"/>
</dbReference>
<feature type="compositionally biased region" description="Polar residues" evidence="2">
    <location>
        <begin position="267"/>
        <end position="281"/>
    </location>
</feature>
<feature type="compositionally biased region" description="Basic and acidic residues" evidence="2">
    <location>
        <begin position="92"/>
        <end position="101"/>
    </location>
</feature>
<feature type="domain" description="SIN1-type PH" evidence="4">
    <location>
        <begin position="892"/>
        <end position="990"/>
    </location>
</feature>
<dbReference type="AlphaFoldDB" id="A0A8H3YCC7"/>
<feature type="compositionally biased region" description="Acidic residues" evidence="2">
    <location>
        <begin position="363"/>
        <end position="373"/>
    </location>
</feature>
<evidence type="ECO:0000313" key="5">
    <source>
        <dbReference type="EMBL" id="GHJ84053.1"/>
    </source>
</evidence>
<name>A0A8H3YCC7_9TREE</name>
<feature type="region of interest" description="Disordered" evidence="2">
    <location>
        <begin position="853"/>
        <end position="884"/>
    </location>
</feature>
<feature type="region of interest" description="Disordered" evidence="2">
    <location>
        <begin position="92"/>
        <end position="139"/>
    </location>
</feature>
<evidence type="ECO:0000259" key="4">
    <source>
        <dbReference type="Pfam" id="PF16979"/>
    </source>
</evidence>
<dbReference type="GO" id="GO:0038203">
    <property type="term" value="P:TORC2 signaling"/>
    <property type="evidence" value="ECO:0007669"/>
    <property type="project" value="TreeGrafter"/>
</dbReference>
<accession>A0A8H3YCC7</accession>
<feature type="compositionally biased region" description="Basic and acidic residues" evidence="2">
    <location>
        <begin position="379"/>
        <end position="388"/>
    </location>
</feature>
<sequence>MALISDTSYILETLRKHHLQSSRQDSHSVHLIRTNDDRYTNGDNRFSPYILQRDVLIAGDTGKAREDGRDSPELAIDKQLANYDGLRIRSDLDKGKSRDTEDSSSDEDLDAGISSVISRRPGKSSTSTIMPGDGLGTPFSTRPLDVDPVISEQSFRDPNVKLNYSKTIGKQNKGMGRFMGLRVDDSQPIPSLAGSVPKIDESKVHSPASATPTAKYGGIHNRMQSGLFRRSTASTMESSFNASRPSTTSAFSTSTIHQSQSHERTPTGRTLSGLPTPTQALRQPALSRIQRPRADSAPMVVISSPGNTRVEGENIEETPKFVKSRSPRPLDHTRARHASGASNASRQRRSLAFSPSTVQAILGDDESAIESDEGNIPRPGEDPREHAKREQFGSILAQTMMTQASRRLPGVGRNLSMRGIPKTRSVAEGSDGSDMEDMSTDGYDAGDTSTDIPESQQSHPRMSNFEMGLTKADQSLFGELDMAGRMSLNTTASYGFENKSRHMTQSTNLQHAFQKRPIMSGNTTASQPMDTARPGALSLLFHPPQASKEGSSTTMNTASSPFSAYASVPPPHNSSLPSLSIKMYYPFSREPSRPIDITVRKDVSVEEVIGWALFKYCEEDRKPEVDAEHDKGPNRDINPAIWRTTAGWALRIVEDDGEVDEDFPALDRDSSVAKFAFDSFAVVEANPNQIKQNANKLPPQALAVPVPTSMAPSRPSVSRSSSRVSSMNGRDPSAFSTSTMSDLPANTTDAFGSTPANGPTGMGGVMVPLKIRVIRTSDVQHIDTITVPSEMYFADMIEVLIKKRRLQPSDPSEWALMLGDLSMVLPLDRTVESLMGSVDLAMVTKSWAETHGFATGGRNGERRGGDPSTSIFKRGSGQPKPRYGSRMDFESTYRKYKVQRKMPIGKHDRILAIDGDYIHIMPTETRGFFDSMKTSSFHATSITACKQYGKTPTYFRIVVWKDGAEKRYEFEAESARESAEIIASIKSLMKLYPAEKKPQVASSSSHHHRGLRRRKQ</sequence>
<comment type="similarity">
    <text evidence="1">Belongs to the SIN1 family.</text>
</comment>
<dbReference type="GO" id="GO:0005546">
    <property type="term" value="F:phosphatidylinositol-4,5-bisphosphate binding"/>
    <property type="evidence" value="ECO:0007669"/>
    <property type="project" value="TreeGrafter"/>
</dbReference>
<dbReference type="InterPro" id="IPR031313">
    <property type="entry name" value="Sin1_PH_dom"/>
</dbReference>
<evidence type="ECO:0000256" key="1">
    <source>
        <dbReference type="ARBA" id="ARBA00009407"/>
    </source>
</evidence>
<dbReference type="InterPro" id="IPR008828">
    <property type="entry name" value="Sin1/Avo1"/>
</dbReference>
<organism evidence="5 6">
    <name type="scientific">Naganishia liquefaciens</name>
    <dbReference type="NCBI Taxonomy" id="104408"/>
    <lineage>
        <taxon>Eukaryota</taxon>
        <taxon>Fungi</taxon>
        <taxon>Dikarya</taxon>
        <taxon>Basidiomycota</taxon>
        <taxon>Agaricomycotina</taxon>
        <taxon>Tremellomycetes</taxon>
        <taxon>Filobasidiales</taxon>
        <taxon>Filobasidiaceae</taxon>
        <taxon>Naganishia</taxon>
    </lineage>
</organism>
<dbReference type="OrthoDB" id="241990at2759"/>
<dbReference type="Proteomes" id="UP000620104">
    <property type="component" value="Unassembled WGS sequence"/>
</dbReference>
<dbReference type="PANTHER" id="PTHR13335">
    <property type="entry name" value="TARGET OF RAPAMYCIN COMPLEX 2 SUBUNIT MAPKAP1"/>
    <property type="match status" value="1"/>
</dbReference>
<evidence type="ECO:0000259" key="3">
    <source>
        <dbReference type="Pfam" id="PF16978"/>
    </source>
</evidence>
<evidence type="ECO:0008006" key="7">
    <source>
        <dbReference type="Google" id="ProtNLM"/>
    </source>
</evidence>